<feature type="domain" description="Peptidase S11 D-alanyl-D-alanine carboxypeptidase A N-terminal" evidence="2">
    <location>
        <begin position="30"/>
        <end position="275"/>
    </location>
</feature>
<sequence length="435" mass="49249">MRVTFFKYGLIILCGWFLIFPSLYADLVFPEVRGATAAVIDVDTGKVFYNKDIDTRIYPASMTKIATALFILKQYPEVLDRLVTVKKDAIASITPQAKKQSGYRSPPHWLETDGMTIQLQQKEELLGWDLFHALLIYSANDAANALAIACCSSVGQFMEQLNTFLKEIGCYNTHFNNPHGLHHPNHFTTTRDLACIMRHALKEAKFRQVIATRNYKMATTNLHAERNLFPTNKLILPGSTYYYSAALGGKTGTTKDAGKNLIMAAQKKGRSIVTIATGYFGPVGELYQDIIALCETLFNEPLLRRYLIPPLNHYVLPLGKLGKIAISLPEGIYYDFYPSEGEEPVSVSFVPSVQTFPVQQGELLGHWIFYDTTDKQLALQPLYAPYTLLPTMLQNLQMYSKRVASSYRTYIIIAVVYLYIRRVQLRRRKASKYCA</sequence>
<feature type="transmembrane region" description="Helical" evidence="1">
    <location>
        <begin position="403"/>
        <end position="420"/>
    </location>
</feature>
<dbReference type="InterPro" id="IPR001967">
    <property type="entry name" value="Peptidase_S11_N"/>
</dbReference>
<dbReference type="SUPFAM" id="SSF56601">
    <property type="entry name" value="beta-lactamase/transpeptidase-like"/>
    <property type="match status" value="1"/>
</dbReference>
<gene>
    <name evidence="3" type="ORF">Cs308_0303</name>
</gene>
<dbReference type="RefSeq" id="WP_066481723.1">
    <property type="nucleotide sequence ID" value="NZ_CP014639.1"/>
</dbReference>
<dbReference type="STRING" id="1806891.Cs308_0303"/>
<name>A0A1A9HWQ4_9CHLA</name>
<keyword evidence="1" id="KW-1133">Transmembrane helix</keyword>
<dbReference type="Proteomes" id="UP000078162">
    <property type="component" value="Chromosome"/>
</dbReference>
<dbReference type="EMBL" id="CP014639">
    <property type="protein sequence ID" value="ANH78474.1"/>
    <property type="molecule type" value="Genomic_DNA"/>
</dbReference>
<accession>A0A1A9HWQ4</accession>
<dbReference type="KEGG" id="csaz:Cs308_0303"/>
<dbReference type="GO" id="GO:0006508">
    <property type="term" value="P:proteolysis"/>
    <property type="evidence" value="ECO:0007669"/>
    <property type="project" value="InterPro"/>
</dbReference>
<keyword evidence="1" id="KW-0472">Membrane</keyword>
<dbReference type="PANTHER" id="PTHR21581">
    <property type="entry name" value="D-ALANYL-D-ALANINE CARBOXYPEPTIDASE"/>
    <property type="match status" value="1"/>
</dbReference>
<evidence type="ECO:0000313" key="4">
    <source>
        <dbReference type="Proteomes" id="UP000078162"/>
    </source>
</evidence>
<dbReference type="Pfam" id="PF00768">
    <property type="entry name" value="Peptidase_S11"/>
    <property type="match status" value="1"/>
</dbReference>
<dbReference type="PATRIC" id="fig|1806891.3.peg.295"/>
<dbReference type="OrthoDB" id="9791132at2"/>
<dbReference type="Gene3D" id="3.40.710.10">
    <property type="entry name" value="DD-peptidase/beta-lactamase superfamily"/>
    <property type="match status" value="1"/>
</dbReference>
<dbReference type="GO" id="GO:0009002">
    <property type="term" value="F:serine-type D-Ala-D-Ala carboxypeptidase activity"/>
    <property type="evidence" value="ECO:0007669"/>
    <property type="project" value="InterPro"/>
</dbReference>
<dbReference type="PANTHER" id="PTHR21581:SF26">
    <property type="entry name" value="D-ALANYL-D-ALANINE ENDOPEPTIDASE"/>
    <property type="match status" value="1"/>
</dbReference>
<keyword evidence="3" id="KW-0378">Hydrolase</keyword>
<evidence type="ECO:0000313" key="3">
    <source>
        <dbReference type="EMBL" id="ANH78474.1"/>
    </source>
</evidence>
<protein>
    <submittedName>
        <fullName evidence="3">D-alanyl-D-alanine carboxypeptidase</fullName>
    </submittedName>
</protein>
<evidence type="ECO:0000259" key="2">
    <source>
        <dbReference type="Pfam" id="PF00768"/>
    </source>
</evidence>
<keyword evidence="1" id="KW-0812">Transmembrane</keyword>
<proteinExistence type="predicted"/>
<reference evidence="4" key="1">
    <citation type="submission" date="2016-03" db="EMBL/GenBank/DDBJ databases">
        <title>Culture-independent genomics supports pathogen discovery for uncultivable bacteria within the genus Chlamydia.</title>
        <authorList>
            <person name="Taylor-Brown A."/>
            <person name="Bachmann N.L."/>
            <person name="Borel N."/>
            <person name="Polkinghorne A."/>
        </authorList>
    </citation>
    <scope>NUCLEOTIDE SEQUENCE [LARGE SCALE GENOMIC DNA]</scope>
    <source>
        <strain evidence="4">2742-308</strain>
    </source>
</reference>
<keyword evidence="3" id="KW-0645">Protease</keyword>
<organism evidence="3 4">
    <name type="scientific">Candidatus Chlamydia sanziniae</name>
    <dbReference type="NCBI Taxonomy" id="1806891"/>
    <lineage>
        <taxon>Bacteria</taxon>
        <taxon>Pseudomonadati</taxon>
        <taxon>Chlamydiota</taxon>
        <taxon>Chlamydiia</taxon>
        <taxon>Chlamydiales</taxon>
        <taxon>Chlamydiaceae</taxon>
        <taxon>Chlamydia/Chlamydophila group</taxon>
        <taxon>Chlamydia</taxon>
    </lineage>
</organism>
<evidence type="ECO:0000256" key="1">
    <source>
        <dbReference type="SAM" id="Phobius"/>
    </source>
</evidence>
<dbReference type="InterPro" id="IPR012338">
    <property type="entry name" value="Beta-lactam/transpept-like"/>
</dbReference>
<keyword evidence="4" id="KW-1185">Reference proteome</keyword>
<keyword evidence="3" id="KW-0121">Carboxypeptidase</keyword>
<dbReference type="AlphaFoldDB" id="A0A1A9HWQ4"/>